<dbReference type="OrthoDB" id="5292580at2"/>
<evidence type="ECO:0000313" key="2">
    <source>
        <dbReference type="EMBL" id="BAX81000.1"/>
    </source>
</evidence>
<protein>
    <recommendedName>
        <fullName evidence="4">DUF4197 domain-containing protein</fullName>
    </recommendedName>
</protein>
<dbReference type="PROSITE" id="PS51257">
    <property type="entry name" value="PROKAR_LIPOPROTEIN"/>
    <property type="match status" value="1"/>
</dbReference>
<dbReference type="EMBL" id="AP018042">
    <property type="protein sequence ID" value="BAX81000.1"/>
    <property type="molecule type" value="Genomic_DNA"/>
</dbReference>
<dbReference type="KEGG" id="mbas:ALGA_2687"/>
<dbReference type="Proteomes" id="UP000218267">
    <property type="component" value="Chromosome"/>
</dbReference>
<organism evidence="2 3">
    <name type="scientific">Labilibaculum antarcticum</name>
    <dbReference type="NCBI Taxonomy" id="1717717"/>
    <lineage>
        <taxon>Bacteria</taxon>
        <taxon>Pseudomonadati</taxon>
        <taxon>Bacteroidota</taxon>
        <taxon>Bacteroidia</taxon>
        <taxon>Marinilabiliales</taxon>
        <taxon>Marinifilaceae</taxon>
        <taxon>Labilibaculum</taxon>
    </lineage>
</organism>
<name>A0A1Y1CL14_9BACT</name>
<keyword evidence="3" id="KW-1185">Reference proteome</keyword>
<feature type="chain" id="PRO_5012982587" description="DUF4197 domain-containing protein" evidence="1">
    <location>
        <begin position="21"/>
        <end position="251"/>
    </location>
</feature>
<reference evidence="2 3" key="1">
    <citation type="journal article" date="2018" name="Mar. Genomics">
        <title>Complete genome sequence of Marinifilaceae bacterium strain SPP2, isolated from the Antarctic marine sediment.</title>
        <authorList>
            <person name="Watanabe M."/>
            <person name="Kojima H."/>
            <person name="Fukui M."/>
        </authorList>
    </citation>
    <scope>NUCLEOTIDE SEQUENCE [LARGE SCALE GENOMIC DNA]</scope>
    <source>
        <strain evidence="2 3">SPP2</strain>
    </source>
</reference>
<dbReference type="InterPro" id="IPR025245">
    <property type="entry name" value="DUF4197"/>
</dbReference>
<gene>
    <name evidence="2" type="ORF">ALGA_2687</name>
</gene>
<feature type="signal peptide" evidence="1">
    <location>
        <begin position="1"/>
        <end position="20"/>
    </location>
</feature>
<evidence type="ECO:0000313" key="3">
    <source>
        <dbReference type="Proteomes" id="UP000218267"/>
    </source>
</evidence>
<evidence type="ECO:0008006" key="4">
    <source>
        <dbReference type="Google" id="ProtNLM"/>
    </source>
</evidence>
<accession>A0A1Y1CL14</accession>
<dbReference type="RefSeq" id="WP_096429914.1">
    <property type="nucleotide sequence ID" value="NZ_AP018042.1"/>
</dbReference>
<proteinExistence type="predicted"/>
<reference evidence="3" key="2">
    <citation type="journal article" date="2020" name="Antonie Van Leeuwenhoek">
        <title>Labilibaculum antarcticum sp. nov., a novel facultative anaerobic, psychrotorelant bacterium isolated from marine sediment of Antarctica.</title>
        <authorList>
            <person name="Watanabe M."/>
            <person name="Kojima H."/>
            <person name="Fukui M."/>
        </authorList>
    </citation>
    <scope>NUCLEOTIDE SEQUENCE [LARGE SCALE GENOMIC DNA]</scope>
    <source>
        <strain evidence="3">SPP2</strain>
    </source>
</reference>
<dbReference type="AlphaFoldDB" id="A0A1Y1CL14"/>
<evidence type="ECO:0000256" key="1">
    <source>
        <dbReference type="SAM" id="SignalP"/>
    </source>
</evidence>
<dbReference type="Pfam" id="PF13852">
    <property type="entry name" value="DUF4197"/>
    <property type="match status" value="1"/>
</dbReference>
<sequence>MNRKISIILISILFASCAELQPFIDQYALTQPQPLTNSDVSHGLKEALKIGSQNASNILSKQNGFYKDELVKILLPPEAQTISKNIKLIPGGNELVEKVVLRLNRAAEDAVSQAAPIFVSAITEMTIADAFGILKGEDNAATVYLQNKTYNKLQDLFMPKVKASLDKKLVANLSTNESWHILTQNYNTVAGSFAGKLANLETVNTQLDQYVTNKALSALFLKVAEEEKLIRKDPLKRVNDILKRVFGELDK</sequence>
<keyword evidence="1" id="KW-0732">Signal</keyword>